<protein>
    <recommendedName>
        <fullName evidence="3">Tetratricopeptide repeat protein</fullName>
    </recommendedName>
</protein>
<evidence type="ECO:0000313" key="1">
    <source>
        <dbReference type="EMBL" id="CAK9038783.1"/>
    </source>
</evidence>
<comment type="caution">
    <text evidence="1">The sequence shown here is derived from an EMBL/GenBank/DDBJ whole genome shotgun (WGS) entry which is preliminary data.</text>
</comment>
<proteinExistence type="predicted"/>
<gene>
    <name evidence="1" type="ORF">CCMP2556_LOCUS21163</name>
</gene>
<dbReference type="EMBL" id="CAXAMN010012670">
    <property type="protein sequence ID" value="CAK9038783.1"/>
    <property type="molecule type" value="Genomic_DNA"/>
</dbReference>
<keyword evidence="2" id="KW-1185">Reference proteome</keyword>
<sequence>MATPCEEEASLSACAACKAEGNTAYANGDLETAREHYAAALEHWEAALRPAPSAHEIGARVRYSRHGFGVVMSAFTMFDEYFLKDLGNDQAIWAGEPGGELKRSPMGLNTYYVAPQALVGRSILRT</sequence>
<dbReference type="SUPFAM" id="SSF48452">
    <property type="entry name" value="TPR-like"/>
    <property type="match status" value="1"/>
</dbReference>
<accession>A0ABP0LIJ5</accession>
<evidence type="ECO:0000313" key="2">
    <source>
        <dbReference type="Proteomes" id="UP001642484"/>
    </source>
</evidence>
<dbReference type="Gene3D" id="1.25.40.10">
    <property type="entry name" value="Tetratricopeptide repeat domain"/>
    <property type="match status" value="1"/>
</dbReference>
<dbReference type="Proteomes" id="UP001642484">
    <property type="component" value="Unassembled WGS sequence"/>
</dbReference>
<evidence type="ECO:0008006" key="3">
    <source>
        <dbReference type="Google" id="ProtNLM"/>
    </source>
</evidence>
<reference evidence="1 2" key="1">
    <citation type="submission" date="2024-02" db="EMBL/GenBank/DDBJ databases">
        <authorList>
            <person name="Chen Y."/>
            <person name="Shah S."/>
            <person name="Dougan E. K."/>
            <person name="Thang M."/>
            <person name="Chan C."/>
        </authorList>
    </citation>
    <scope>NUCLEOTIDE SEQUENCE [LARGE SCALE GENOMIC DNA]</scope>
</reference>
<name>A0ABP0LIJ5_9DINO</name>
<dbReference type="InterPro" id="IPR011990">
    <property type="entry name" value="TPR-like_helical_dom_sf"/>
</dbReference>
<organism evidence="1 2">
    <name type="scientific">Durusdinium trenchii</name>
    <dbReference type="NCBI Taxonomy" id="1381693"/>
    <lineage>
        <taxon>Eukaryota</taxon>
        <taxon>Sar</taxon>
        <taxon>Alveolata</taxon>
        <taxon>Dinophyceae</taxon>
        <taxon>Suessiales</taxon>
        <taxon>Symbiodiniaceae</taxon>
        <taxon>Durusdinium</taxon>
    </lineage>
</organism>